<protein>
    <submittedName>
        <fullName evidence="3">Uncharacterized protein</fullName>
    </submittedName>
</protein>
<reference evidence="3 4" key="1">
    <citation type="journal article" date="2005" name="PLoS Biol.">
        <title>The genomes of Oryza sativa: a history of duplications.</title>
        <authorList>
            <person name="Yu J."/>
            <person name="Wang J."/>
            <person name="Lin W."/>
            <person name="Li S."/>
            <person name="Li H."/>
            <person name="Zhou J."/>
            <person name="Ni P."/>
            <person name="Dong W."/>
            <person name="Hu S."/>
            <person name="Zeng C."/>
            <person name="Zhang J."/>
            <person name="Zhang Y."/>
            <person name="Li R."/>
            <person name="Xu Z."/>
            <person name="Li S."/>
            <person name="Li X."/>
            <person name="Zheng H."/>
            <person name="Cong L."/>
            <person name="Lin L."/>
            <person name="Yin J."/>
            <person name="Geng J."/>
            <person name="Li G."/>
            <person name="Shi J."/>
            <person name="Liu J."/>
            <person name="Lv H."/>
            <person name="Li J."/>
            <person name="Wang J."/>
            <person name="Deng Y."/>
            <person name="Ran L."/>
            <person name="Shi X."/>
            <person name="Wang X."/>
            <person name="Wu Q."/>
            <person name="Li C."/>
            <person name="Ren X."/>
            <person name="Wang J."/>
            <person name="Wang X."/>
            <person name="Li D."/>
            <person name="Liu D."/>
            <person name="Zhang X."/>
            <person name="Ji Z."/>
            <person name="Zhao W."/>
            <person name="Sun Y."/>
            <person name="Zhang Z."/>
            <person name="Bao J."/>
            <person name="Han Y."/>
            <person name="Dong L."/>
            <person name="Ji J."/>
            <person name="Chen P."/>
            <person name="Wu S."/>
            <person name="Liu J."/>
            <person name="Xiao Y."/>
            <person name="Bu D."/>
            <person name="Tan J."/>
            <person name="Yang L."/>
            <person name="Ye C."/>
            <person name="Zhang J."/>
            <person name="Xu J."/>
            <person name="Zhou Y."/>
            <person name="Yu Y."/>
            <person name="Zhang B."/>
            <person name="Zhuang S."/>
            <person name="Wei H."/>
            <person name="Liu B."/>
            <person name="Lei M."/>
            <person name="Yu H."/>
            <person name="Li Y."/>
            <person name="Xu H."/>
            <person name="Wei S."/>
            <person name="He X."/>
            <person name="Fang L."/>
            <person name="Zhang Z."/>
            <person name="Zhang Y."/>
            <person name="Huang X."/>
            <person name="Su Z."/>
            <person name="Tong W."/>
            <person name="Li J."/>
            <person name="Tong Z."/>
            <person name="Li S."/>
            <person name="Ye J."/>
            <person name="Wang L."/>
            <person name="Fang L."/>
            <person name="Lei T."/>
            <person name="Chen C."/>
            <person name="Chen H."/>
            <person name="Xu Z."/>
            <person name="Li H."/>
            <person name="Huang H."/>
            <person name="Zhang F."/>
            <person name="Xu H."/>
            <person name="Li N."/>
            <person name="Zhao C."/>
            <person name="Li S."/>
            <person name="Dong L."/>
            <person name="Huang Y."/>
            <person name="Li L."/>
            <person name="Xi Y."/>
            <person name="Qi Q."/>
            <person name="Li W."/>
            <person name="Zhang B."/>
            <person name="Hu W."/>
            <person name="Zhang Y."/>
            <person name="Tian X."/>
            <person name="Jiao Y."/>
            <person name="Liang X."/>
            <person name="Jin J."/>
            <person name="Gao L."/>
            <person name="Zheng W."/>
            <person name="Hao B."/>
            <person name="Liu S."/>
            <person name="Wang W."/>
            <person name="Yuan L."/>
            <person name="Cao M."/>
            <person name="McDermott J."/>
            <person name="Samudrala R."/>
            <person name="Wang J."/>
            <person name="Wong G.K."/>
            <person name="Yang H."/>
        </authorList>
    </citation>
    <scope>NUCLEOTIDE SEQUENCE [LARGE SCALE GENOMIC DNA]</scope>
    <source>
        <strain evidence="4">cv. 93-11</strain>
    </source>
</reference>
<gene>
    <name evidence="3" type="ORF">OsI_06031</name>
</gene>
<feature type="compositionally biased region" description="Low complexity" evidence="1">
    <location>
        <begin position="33"/>
        <end position="50"/>
    </location>
</feature>
<accession>B8AIJ1</accession>
<feature type="signal peptide" evidence="2">
    <location>
        <begin position="1"/>
        <end position="23"/>
    </location>
</feature>
<evidence type="ECO:0000256" key="2">
    <source>
        <dbReference type="SAM" id="SignalP"/>
    </source>
</evidence>
<feature type="chain" id="PRO_5002867834" evidence="2">
    <location>
        <begin position="24"/>
        <end position="162"/>
    </location>
</feature>
<feature type="region of interest" description="Disordered" evidence="1">
    <location>
        <begin position="28"/>
        <end position="51"/>
    </location>
</feature>
<dbReference type="HOGENOM" id="CLU_1638165_0_0_1"/>
<sequence>MAANYRLKLVVRWLLPRCAMIVAKPSKGCASGPPTATPAAPTRATPAATAQPSDVDAQAFEDADHLFRDYLFTRLVWTRVVEMRAPDLQPPPNNLATWVQHLQAVGDKTTKKRNLSLLLTSWWHIWLQKNARIFNSTTLNPYQVANLIVEDMDFREFAFKPP</sequence>
<organism evidence="3 4">
    <name type="scientific">Oryza sativa subsp. indica</name>
    <name type="common">Rice</name>
    <dbReference type="NCBI Taxonomy" id="39946"/>
    <lineage>
        <taxon>Eukaryota</taxon>
        <taxon>Viridiplantae</taxon>
        <taxon>Streptophyta</taxon>
        <taxon>Embryophyta</taxon>
        <taxon>Tracheophyta</taxon>
        <taxon>Spermatophyta</taxon>
        <taxon>Magnoliopsida</taxon>
        <taxon>Liliopsida</taxon>
        <taxon>Poales</taxon>
        <taxon>Poaceae</taxon>
        <taxon>BOP clade</taxon>
        <taxon>Oryzoideae</taxon>
        <taxon>Oryzeae</taxon>
        <taxon>Oryzinae</taxon>
        <taxon>Oryza</taxon>
        <taxon>Oryza sativa</taxon>
    </lineage>
</organism>
<keyword evidence="2" id="KW-0732">Signal</keyword>
<evidence type="ECO:0000313" key="4">
    <source>
        <dbReference type="Proteomes" id="UP000007015"/>
    </source>
</evidence>
<evidence type="ECO:0000256" key="1">
    <source>
        <dbReference type="SAM" id="MobiDB-lite"/>
    </source>
</evidence>
<dbReference type="Proteomes" id="UP000007015">
    <property type="component" value="Chromosome 2"/>
</dbReference>
<dbReference type="Gramene" id="BGIOSGA007631-TA">
    <property type="protein sequence ID" value="BGIOSGA007631-PA"/>
    <property type="gene ID" value="BGIOSGA007631"/>
</dbReference>
<keyword evidence="4" id="KW-1185">Reference proteome</keyword>
<dbReference type="AlphaFoldDB" id="B8AIJ1"/>
<name>B8AIJ1_ORYSI</name>
<proteinExistence type="predicted"/>
<evidence type="ECO:0000313" key="3">
    <source>
        <dbReference type="EMBL" id="EEC72583.1"/>
    </source>
</evidence>
<dbReference type="EMBL" id="CM000127">
    <property type="protein sequence ID" value="EEC72583.1"/>
    <property type="molecule type" value="Genomic_DNA"/>
</dbReference>